<gene>
    <name evidence="3" type="ORF">EXE58_15720</name>
</gene>
<dbReference type="KEGG" id="nsn:EXE58_15720"/>
<keyword evidence="2" id="KW-0812">Transmembrane</keyword>
<evidence type="ECO:0000256" key="2">
    <source>
        <dbReference type="SAM" id="Phobius"/>
    </source>
</evidence>
<proteinExistence type="predicted"/>
<accession>A0A4V1BML2</accession>
<keyword evidence="4" id="KW-1185">Reference proteome</keyword>
<dbReference type="AlphaFoldDB" id="A0A4V1BML2"/>
<feature type="transmembrane region" description="Helical" evidence="2">
    <location>
        <begin position="22"/>
        <end position="46"/>
    </location>
</feature>
<dbReference type="Proteomes" id="UP000294853">
    <property type="component" value="Chromosome"/>
</dbReference>
<organism evidence="3 4">
    <name type="scientific">Nocardioides seonyuensis</name>
    <dbReference type="NCBI Taxonomy" id="2518371"/>
    <lineage>
        <taxon>Bacteria</taxon>
        <taxon>Bacillati</taxon>
        <taxon>Actinomycetota</taxon>
        <taxon>Actinomycetes</taxon>
        <taxon>Propionibacteriales</taxon>
        <taxon>Nocardioidaceae</taxon>
        <taxon>Nocardioides</taxon>
    </lineage>
</organism>
<feature type="compositionally biased region" description="Gly residues" evidence="1">
    <location>
        <begin position="95"/>
        <end position="105"/>
    </location>
</feature>
<feature type="compositionally biased region" description="Basic and acidic residues" evidence="1">
    <location>
        <begin position="67"/>
        <end position="82"/>
    </location>
</feature>
<dbReference type="OrthoDB" id="3786214at2"/>
<feature type="region of interest" description="Disordered" evidence="1">
    <location>
        <begin position="50"/>
        <end position="107"/>
    </location>
</feature>
<name>A0A4V1BML2_9ACTN</name>
<dbReference type="EMBL" id="CP038436">
    <property type="protein sequence ID" value="QBX56762.1"/>
    <property type="molecule type" value="Genomic_DNA"/>
</dbReference>
<keyword evidence="2" id="KW-1133">Transmembrane helix</keyword>
<reference evidence="3 4" key="1">
    <citation type="submission" date="2019-03" db="EMBL/GenBank/DDBJ databases">
        <title>Three New Species of Nocardioides, Nocardioides euryhalodurans sp. nov., Nocardioides seonyuensis sp. nov. and Nocardioides eburneoflavus sp. nov. Iolated from Soil.</title>
        <authorList>
            <person name="Roh S.G."/>
            <person name="Lee C."/>
            <person name="Kim M.-K."/>
            <person name="Kim S.B."/>
        </authorList>
    </citation>
    <scope>NUCLEOTIDE SEQUENCE [LARGE SCALE GENOMIC DNA]</scope>
    <source>
        <strain evidence="3 4">MMS17-SY207-3</strain>
    </source>
</reference>
<evidence type="ECO:0000313" key="3">
    <source>
        <dbReference type="EMBL" id="QBX56762.1"/>
    </source>
</evidence>
<dbReference type="RefSeq" id="WP_135268747.1">
    <property type="nucleotide sequence ID" value="NZ_CP038436.1"/>
</dbReference>
<keyword evidence="2" id="KW-0472">Membrane</keyword>
<feature type="transmembrane region" description="Helical" evidence="2">
    <location>
        <begin position="112"/>
        <end position="133"/>
    </location>
</feature>
<protein>
    <submittedName>
        <fullName evidence="3">Uncharacterized protein</fullName>
    </submittedName>
</protein>
<feature type="compositionally biased region" description="Low complexity" evidence="1">
    <location>
        <begin position="50"/>
        <end position="61"/>
    </location>
</feature>
<evidence type="ECO:0000313" key="4">
    <source>
        <dbReference type="Proteomes" id="UP000294853"/>
    </source>
</evidence>
<sequence length="173" mass="17490">MITVAATVGTRRPLRAPTAARAASPMGLAVLIAALVVGILGMHALASHGTPAAPAASNATSMTGTTSDHHPAMPSVDSHEGHVPSAGPHSTDAVTGGGGDPGSGPGHDMASMVMQCIGMLAAAALPLLARLAVGFVRPLRPAVFLPADVLERTFHWVRSTGPPSVWQFSVIRC</sequence>
<evidence type="ECO:0000256" key="1">
    <source>
        <dbReference type="SAM" id="MobiDB-lite"/>
    </source>
</evidence>